<dbReference type="EMBL" id="MU006222">
    <property type="protein sequence ID" value="KAF2828723.1"/>
    <property type="molecule type" value="Genomic_DNA"/>
</dbReference>
<gene>
    <name evidence="2" type="ORF">CC86DRAFT_438145</name>
</gene>
<name>A0A6A7A6D7_9PLEO</name>
<feature type="compositionally biased region" description="Basic and acidic residues" evidence="1">
    <location>
        <begin position="89"/>
        <end position="109"/>
    </location>
</feature>
<evidence type="ECO:0000313" key="3">
    <source>
        <dbReference type="Proteomes" id="UP000799424"/>
    </source>
</evidence>
<sequence length="155" mass="18697">ADWRKLREVVQEVVKAGAEREANQVTQALHSYQVQNQLLLHENKGLRESTSTKKKRKNHGRKLDLQKEGEYHGGAEWWSLRSFKRASERQAQKEQDELEENLQKAERKQIKASNALLKKRLQEEKRVKRERLKEERERRRKGRLRNRPKRNNKKR</sequence>
<feature type="region of interest" description="Disordered" evidence="1">
    <location>
        <begin position="89"/>
        <end position="155"/>
    </location>
</feature>
<reference evidence="2" key="1">
    <citation type="journal article" date="2020" name="Stud. Mycol.">
        <title>101 Dothideomycetes genomes: a test case for predicting lifestyles and emergence of pathogens.</title>
        <authorList>
            <person name="Haridas S."/>
            <person name="Albert R."/>
            <person name="Binder M."/>
            <person name="Bloem J."/>
            <person name="Labutti K."/>
            <person name="Salamov A."/>
            <person name="Andreopoulos B."/>
            <person name="Baker S."/>
            <person name="Barry K."/>
            <person name="Bills G."/>
            <person name="Bluhm B."/>
            <person name="Cannon C."/>
            <person name="Castanera R."/>
            <person name="Culley D."/>
            <person name="Daum C."/>
            <person name="Ezra D."/>
            <person name="Gonzalez J."/>
            <person name="Henrissat B."/>
            <person name="Kuo A."/>
            <person name="Liang C."/>
            <person name="Lipzen A."/>
            <person name="Lutzoni F."/>
            <person name="Magnuson J."/>
            <person name="Mondo S."/>
            <person name="Nolan M."/>
            <person name="Ohm R."/>
            <person name="Pangilinan J."/>
            <person name="Park H.-J."/>
            <person name="Ramirez L."/>
            <person name="Alfaro M."/>
            <person name="Sun H."/>
            <person name="Tritt A."/>
            <person name="Yoshinaga Y."/>
            <person name="Zwiers L.-H."/>
            <person name="Turgeon B."/>
            <person name="Goodwin S."/>
            <person name="Spatafora J."/>
            <person name="Crous P."/>
            <person name="Grigoriev I."/>
        </authorList>
    </citation>
    <scope>NUCLEOTIDE SEQUENCE</scope>
    <source>
        <strain evidence="2">CBS 113818</strain>
    </source>
</reference>
<keyword evidence="3" id="KW-1185">Reference proteome</keyword>
<dbReference type="AlphaFoldDB" id="A0A6A7A6D7"/>
<dbReference type="OrthoDB" id="3794316at2759"/>
<feature type="compositionally biased region" description="Basic residues" evidence="1">
    <location>
        <begin position="138"/>
        <end position="155"/>
    </location>
</feature>
<accession>A0A6A7A6D7</accession>
<dbReference type="Proteomes" id="UP000799424">
    <property type="component" value="Unassembled WGS sequence"/>
</dbReference>
<proteinExistence type="predicted"/>
<evidence type="ECO:0000313" key="2">
    <source>
        <dbReference type="EMBL" id="KAF2828723.1"/>
    </source>
</evidence>
<protein>
    <submittedName>
        <fullName evidence="2">Uncharacterized protein</fullName>
    </submittedName>
</protein>
<evidence type="ECO:0000256" key="1">
    <source>
        <dbReference type="SAM" id="MobiDB-lite"/>
    </source>
</evidence>
<feature type="non-terminal residue" evidence="2">
    <location>
        <position position="1"/>
    </location>
</feature>
<feature type="region of interest" description="Disordered" evidence="1">
    <location>
        <begin position="43"/>
        <end position="68"/>
    </location>
</feature>
<feature type="compositionally biased region" description="Basic and acidic residues" evidence="1">
    <location>
        <begin position="120"/>
        <end position="137"/>
    </location>
</feature>
<organism evidence="2 3">
    <name type="scientific">Ophiobolus disseminans</name>
    <dbReference type="NCBI Taxonomy" id="1469910"/>
    <lineage>
        <taxon>Eukaryota</taxon>
        <taxon>Fungi</taxon>
        <taxon>Dikarya</taxon>
        <taxon>Ascomycota</taxon>
        <taxon>Pezizomycotina</taxon>
        <taxon>Dothideomycetes</taxon>
        <taxon>Pleosporomycetidae</taxon>
        <taxon>Pleosporales</taxon>
        <taxon>Pleosporineae</taxon>
        <taxon>Phaeosphaeriaceae</taxon>
        <taxon>Ophiobolus</taxon>
    </lineage>
</organism>